<proteinExistence type="predicted"/>
<organism evidence="2 3">
    <name type="scientific">Umezawaea endophytica</name>
    <dbReference type="NCBI Taxonomy" id="1654476"/>
    <lineage>
        <taxon>Bacteria</taxon>
        <taxon>Bacillati</taxon>
        <taxon>Actinomycetota</taxon>
        <taxon>Actinomycetes</taxon>
        <taxon>Pseudonocardiales</taxon>
        <taxon>Pseudonocardiaceae</taxon>
        <taxon>Umezawaea</taxon>
    </lineage>
</organism>
<dbReference type="PROSITE" id="PS51186">
    <property type="entry name" value="GNAT"/>
    <property type="match status" value="1"/>
</dbReference>
<dbReference type="InterPro" id="IPR000182">
    <property type="entry name" value="GNAT_dom"/>
</dbReference>
<dbReference type="GO" id="GO:0016747">
    <property type="term" value="F:acyltransferase activity, transferring groups other than amino-acyl groups"/>
    <property type="evidence" value="ECO:0007669"/>
    <property type="project" value="InterPro"/>
</dbReference>
<dbReference type="Pfam" id="PF00583">
    <property type="entry name" value="Acetyltransf_1"/>
    <property type="match status" value="1"/>
</dbReference>
<dbReference type="EMBL" id="JANYMP010000038">
    <property type="protein sequence ID" value="MCS7483874.1"/>
    <property type="molecule type" value="Genomic_DNA"/>
</dbReference>
<sequence length="186" mass="20821">MNELSEITLLSGGAEVARSCAEEIRTLYDDTFSKAPFEWLDSDSETHHREFEALLREETFSVVVGRFRGELVAFAYGFALPVDHRWWAGFSDDLPADLVLEYPGRTFALIDLAVSGSCRGRGWGGRVVSRLLDGRREERAILSVQPAAVDTQSIYRHWGWTLVGRKGPIDGASPPYWDIFVKPISG</sequence>
<dbReference type="SUPFAM" id="SSF55729">
    <property type="entry name" value="Acyl-CoA N-acyltransferases (Nat)"/>
    <property type="match status" value="1"/>
</dbReference>
<gene>
    <name evidence="2" type="ORF">NZH93_44170</name>
</gene>
<keyword evidence="2" id="KW-0012">Acyltransferase</keyword>
<evidence type="ECO:0000313" key="3">
    <source>
        <dbReference type="Proteomes" id="UP001141259"/>
    </source>
</evidence>
<dbReference type="AlphaFoldDB" id="A0A9X2VWC2"/>
<keyword evidence="3" id="KW-1185">Reference proteome</keyword>
<feature type="domain" description="N-acetyltransferase" evidence="1">
    <location>
        <begin position="22"/>
        <end position="183"/>
    </location>
</feature>
<accession>A0A9X2VWC2</accession>
<comment type="caution">
    <text evidence="2">The sequence shown here is derived from an EMBL/GenBank/DDBJ whole genome shotgun (WGS) entry which is preliminary data.</text>
</comment>
<reference evidence="2" key="1">
    <citation type="submission" date="2022-08" db="EMBL/GenBank/DDBJ databases">
        <authorList>
            <person name="Tistechok S."/>
            <person name="Samborskyy M."/>
            <person name="Roman I."/>
        </authorList>
    </citation>
    <scope>NUCLEOTIDE SEQUENCE</scope>
    <source>
        <strain evidence="2">DSM 103496</strain>
    </source>
</reference>
<dbReference type="RefSeq" id="WP_259629326.1">
    <property type="nucleotide sequence ID" value="NZ_JANYMP010000038.1"/>
</dbReference>
<dbReference type="Gene3D" id="3.40.630.30">
    <property type="match status" value="1"/>
</dbReference>
<dbReference type="InterPro" id="IPR016181">
    <property type="entry name" value="Acyl_CoA_acyltransferase"/>
</dbReference>
<name>A0A9X2VWC2_9PSEU</name>
<dbReference type="EC" id="2.3.1.-" evidence="2"/>
<evidence type="ECO:0000313" key="2">
    <source>
        <dbReference type="EMBL" id="MCS7483874.1"/>
    </source>
</evidence>
<keyword evidence="2" id="KW-0808">Transferase</keyword>
<protein>
    <submittedName>
        <fullName evidence="2">GNAT family N-acetyltransferase</fullName>
        <ecNumber evidence="2">2.3.1.-</ecNumber>
    </submittedName>
</protein>
<dbReference type="Proteomes" id="UP001141259">
    <property type="component" value="Unassembled WGS sequence"/>
</dbReference>
<evidence type="ECO:0000259" key="1">
    <source>
        <dbReference type="PROSITE" id="PS51186"/>
    </source>
</evidence>